<feature type="domain" description="Peptidase C14 caspase" evidence="4">
    <location>
        <begin position="2"/>
        <end position="261"/>
    </location>
</feature>
<protein>
    <recommendedName>
        <fullName evidence="4">Peptidase C14 caspase domain-containing protein</fullName>
    </recommendedName>
</protein>
<dbReference type="InterPro" id="IPR029030">
    <property type="entry name" value="Caspase-like_dom_sf"/>
</dbReference>
<name>A0A067SSL3_GALM3</name>
<keyword evidence="6" id="KW-1185">Reference proteome</keyword>
<sequence>MFALIIGINSYKKITRLRGAVADARAIEHYVKDKLKVQDSHIRLLLDEDASRQNIIDALIGLKENKDIRRGDAILIYFAGHGQEIDAPEFWPTGNVDGKIQSIVPQDFDRVGGTHVIPDLTLGSLIDGIYAKKGDNITVILDSCFSGSGTRNEDPDRLARTALLEDYTIPSRLDIEFWDTPRNHDSRVIPPSRRFFSDAFSSHVLLAACSAKELARETNGRGQFTLALENVLKTVSPDQLTYIQLLDRLENIVAQNPQLEGNNRDRYIFNAKARAPVRYSYKIHSESPGKYTLFAGAADGVCHGAEYTVYEDHDSIFEEPPLSVMVVTDIEPFKTHVKPVSGPAPRLKKPALAVQTRAGAQEELRIYLSLKEDLFPAFDALLLQMREPGINPYRIALVEDRSVAHLEVHRHGDRIAFLIIDDRVKSHGLLECIDRVDADPEDLRPVLQGAAHYYYHLNRAYLNNQSIQTHLKVEFLKLEDTGDVREGGSIVRRPIGENLIKDGAIFLDVDENVTDLYGIQITNNWVTGLYLNVFYFDCSELSIKSYYKSGASTKFKVDFPLPPHGQGTLRLGFGDGGVLAFEYFIPEGRDVDVGFIKCIFTTEPIDLSKVPQTSAFNMGRGTRFHEDKILGAWGSILIPVYQRRV</sequence>
<comment type="similarity">
    <text evidence="1">Belongs to the peptidase C14B family.</text>
</comment>
<dbReference type="GO" id="GO:0006508">
    <property type="term" value="P:proteolysis"/>
    <property type="evidence" value="ECO:0007669"/>
    <property type="project" value="InterPro"/>
</dbReference>
<dbReference type="GO" id="GO:0006915">
    <property type="term" value="P:apoptotic process"/>
    <property type="evidence" value="ECO:0007669"/>
    <property type="project" value="UniProtKB-KW"/>
</dbReference>
<accession>A0A067SSL3</accession>
<gene>
    <name evidence="5" type="ORF">GALMADRAFT_77119</name>
</gene>
<keyword evidence="2" id="KW-0053">Apoptosis</keyword>
<keyword evidence="3" id="KW-0788">Thiol protease</keyword>
<keyword evidence="3" id="KW-0378">Hydrolase</keyword>
<dbReference type="InterPro" id="IPR011600">
    <property type="entry name" value="Pept_C14_caspase"/>
</dbReference>
<evidence type="ECO:0000256" key="2">
    <source>
        <dbReference type="ARBA" id="ARBA00022703"/>
    </source>
</evidence>
<proteinExistence type="inferred from homology"/>
<dbReference type="EMBL" id="KL142400">
    <property type="protein sequence ID" value="KDR69768.1"/>
    <property type="molecule type" value="Genomic_DNA"/>
</dbReference>
<organism evidence="5 6">
    <name type="scientific">Galerina marginata (strain CBS 339.88)</name>
    <dbReference type="NCBI Taxonomy" id="685588"/>
    <lineage>
        <taxon>Eukaryota</taxon>
        <taxon>Fungi</taxon>
        <taxon>Dikarya</taxon>
        <taxon>Basidiomycota</taxon>
        <taxon>Agaricomycotina</taxon>
        <taxon>Agaricomycetes</taxon>
        <taxon>Agaricomycetidae</taxon>
        <taxon>Agaricales</taxon>
        <taxon>Agaricineae</taxon>
        <taxon>Strophariaceae</taxon>
        <taxon>Galerina</taxon>
    </lineage>
</organism>
<evidence type="ECO:0000256" key="1">
    <source>
        <dbReference type="ARBA" id="ARBA00009005"/>
    </source>
</evidence>
<dbReference type="AlphaFoldDB" id="A0A067SSL3"/>
<dbReference type="HOGENOM" id="CLU_011935_1_0_1"/>
<dbReference type="Proteomes" id="UP000027222">
    <property type="component" value="Unassembled WGS sequence"/>
</dbReference>
<reference evidence="6" key="1">
    <citation type="journal article" date="2014" name="Proc. Natl. Acad. Sci. U.S.A.">
        <title>Extensive sampling of basidiomycete genomes demonstrates inadequacy of the white-rot/brown-rot paradigm for wood decay fungi.</title>
        <authorList>
            <person name="Riley R."/>
            <person name="Salamov A.A."/>
            <person name="Brown D.W."/>
            <person name="Nagy L.G."/>
            <person name="Floudas D."/>
            <person name="Held B.W."/>
            <person name="Levasseur A."/>
            <person name="Lombard V."/>
            <person name="Morin E."/>
            <person name="Otillar R."/>
            <person name="Lindquist E.A."/>
            <person name="Sun H."/>
            <person name="LaButti K.M."/>
            <person name="Schmutz J."/>
            <person name="Jabbour D."/>
            <person name="Luo H."/>
            <person name="Baker S.E."/>
            <person name="Pisabarro A.G."/>
            <person name="Walton J.D."/>
            <person name="Blanchette R.A."/>
            <person name="Henrissat B."/>
            <person name="Martin F."/>
            <person name="Cullen D."/>
            <person name="Hibbett D.S."/>
            <person name="Grigoriev I.V."/>
        </authorList>
    </citation>
    <scope>NUCLEOTIDE SEQUENCE [LARGE SCALE GENOMIC DNA]</scope>
    <source>
        <strain evidence="6">CBS 339.88</strain>
    </source>
</reference>
<evidence type="ECO:0000256" key="3">
    <source>
        <dbReference type="ARBA" id="ARBA00022807"/>
    </source>
</evidence>
<dbReference type="GO" id="GO:0004197">
    <property type="term" value="F:cysteine-type endopeptidase activity"/>
    <property type="evidence" value="ECO:0007669"/>
    <property type="project" value="InterPro"/>
</dbReference>
<keyword evidence="3" id="KW-0645">Protease</keyword>
<dbReference type="Gene3D" id="3.40.50.1460">
    <property type="match status" value="1"/>
</dbReference>
<dbReference type="GO" id="GO:0005737">
    <property type="term" value="C:cytoplasm"/>
    <property type="evidence" value="ECO:0007669"/>
    <property type="project" value="TreeGrafter"/>
</dbReference>
<dbReference type="InterPro" id="IPR050452">
    <property type="entry name" value="Metacaspase"/>
</dbReference>
<evidence type="ECO:0000259" key="4">
    <source>
        <dbReference type="Pfam" id="PF00656"/>
    </source>
</evidence>
<evidence type="ECO:0000313" key="5">
    <source>
        <dbReference type="EMBL" id="KDR69768.1"/>
    </source>
</evidence>
<dbReference type="OrthoDB" id="3223806at2759"/>
<dbReference type="PANTHER" id="PTHR48104:SF30">
    <property type="entry name" value="METACASPASE-1"/>
    <property type="match status" value="1"/>
</dbReference>
<dbReference type="PANTHER" id="PTHR48104">
    <property type="entry name" value="METACASPASE-4"/>
    <property type="match status" value="1"/>
</dbReference>
<dbReference type="SUPFAM" id="SSF52129">
    <property type="entry name" value="Caspase-like"/>
    <property type="match status" value="1"/>
</dbReference>
<evidence type="ECO:0000313" key="6">
    <source>
        <dbReference type="Proteomes" id="UP000027222"/>
    </source>
</evidence>
<dbReference type="Pfam" id="PF00656">
    <property type="entry name" value="Peptidase_C14"/>
    <property type="match status" value="1"/>
</dbReference>